<evidence type="ECO:0000256" key="1">
    <source>
        <dbReference type="SAM" id="SignalP"/>
    </source>
</evidence>
<sequence length="347" mass="37372">MPATHLVAPHRIARLVSLTLLSLLACIPEAFAQGGPREVIPIHATVMSTGNLRYSVPLNIGGVLVETMLDTGSVGLRVMPGVLQSGNARSLGEPELTQYSSGVRLQGELAQARVGLGHYSVLTPIQVVQSASCNDIRPHCIASKVPSRDFLMGGNPQKGEGYKAILGIGMFRSAASNPLIAMGGRWIVVLPKPGESTSGQLIINPSNDEVRSFRTIRLQKFVAKQGDTTGYWRDHNLRGCLQRRDNGQSICGNSILDTGAPGFIVFADNAQPNWPNDIQAHFSLTLADGSEFGQHFKVAKDGGRFVHFLTSLGKQNFHGINSGLLTFFDNYVLYDQNAGVIGLRSRG</sequence>
<protein>
    <recommendedName>
        <fullName evidence="4">Aspartyl protease</fullName>
    </recommendedName>
</protein>
<keyword evidence="1" id="KW-0732">Signal</keyword>
<evidence type="ECO:0000313" key="2">
    <source>
        <dbReference type="EMBL" id="NWC37398.1"/>
    </source>
</evidence>
<dbReference type="RefSeq" id="WP_177063766.1">
    <property type="nucleotide sequence ID" value="NZ_JACAPS010000075.1"/>
</dbReference>
<feature type="chain" id="PRO_5030933550" description="Aspartyl protease" evidence="1">
    <location>
        <begin position="33"/>
        <end position="347"/>
    </location>
</feature>
<proteinExistence type="predicted"/>
<gene>
    <name evidence="2" type="ORF">HX876_34150</name>
</gene>
<name>A0A7Y8CN54_9PSED</name>
<dbReference type="InterPro" id="IPR021109">
    <property type="entry name" value="Peptidase_aspartic_dom_sf"/>
</dbReference>
<organism evidence="2 3">
    <name type="scientific">Pseudomonas gingeri</name>
    <dbReference type="NCBI Taxonomy" id="117681"/>
    <lineage>
        <taxon>Bacteria</taxon>
        <taxon>Pseudomonadati</taxon>
        <taxon>Pseudomonadota</taxon>
        <taxon>Gammaproteobacteria</taxon>
        <taxon>Pseudomonadales</taxon>
        <taxon>Pseudomonadaceae</taxon>
        <taxon>Pseudomonas</taxon>
    </lineage>
</organism>
<reference evidence="2 3" key="1">
    <citation type="submission" date="2020-04" db="EMBL/GenBank/DDBJ databases">
        <title>Molecular characterization of pseudomonads from Agaricus bisporus reveal novel blotch 2 pathogens in Western Europe.</title>
        <authorList>
            <person name="Taparia T."/>
            <person name="Krijger M."/>
            <person name="Haynes E."/>
            <person name="Elpinstone J.G."/>
            <person name="Noble R."/>
            <person name="Van Der Wolf J."/>
        </authorList>
    </citation>
    <scope>NUCLEOTIDE SEQUENCE [LARGE SCALE GENOMIC DNA]</scope>
    <source>
        <strain evidence="2 3">IPO3737</strain>
    </source>
</reference>
<comment type="caution">
    <text evidence="2">The sequence shown here is derived from an EMBL/GenBank/DDBJ whole genome shotgun (WGS) entry which is preliminary data.</text>
</comment>
<dbReference type="SUPFAM" id="SSF50630">
    <property type="entry name" value="Acid proteases"/>
    <property type="match status" value="1"/>
</dbReference>
<evidence type="ECO:0000313" key="3">
    <source>
        <dbReference type="Proteomes" id="UP000520592"/>
    </source>
</evidence>
<feature type="signal peptide" evidence="1">
    <location>
        <begin position="1"/>
        <end position="32"/>
    </location>
</feature>
<dbReference type="Proteomes" id="UP000520592">
    <property type="component" value="Unassembled WGS sequence"/>
</dbReference>
<evidence type="ECO:0008006" key="4">
    <source>
        <dbReference type="Google" id="ProtNLM"/>
    </source>
</evidence>
<dbReference type="AlphaFoldDB" id="A0A7Y8CN54"/>
<accession>A0A7Y8CN54</accession>
<dbReference type="EMBL" id="JACAQD010000071">
    <property type="protein sequence ID" value="NWC37398.1"/>
    <property type="molecule type" value="Genomic_DNA"/>
</dbReference>